<sequence>MAICLRTCSFKILPLNGIVTTKNHSSRFSWKIPVRSHFSDDFLNKRRISSCRPAQRCTAENRHDVDVREVALLNLQNENLKITYLDGDKGTNVISNNKYECDEICIKSLALTSDDYVEQSPPYSFKFLPPIHMNDIDFTKYNNVSIEPTCLSDYERDAIANCQHSAAPSLVSSNSNPNDNEGRPSEEQLMKVFHVLSTNMPELFYKTLDYSIYHPNLVMRWRIRGLSGLKVFFMFWKYKLWNLKEAFQDQEIL</sequence>
<protein>
    <submittedName>
        <fullName evidence="1">Uncharacterized protein</fullName>
    </submittedName>
</protein>
<dbReference type="EMBL" id="FZQP02001315">
    <property type="protein sequence ID" value="VVC92416.1"/>
    <property type="molecule type" value="Genomic_DNA"/>
</dbReference>
<evidence type="ECO:0000313" key="1">
    <source>
        <dbReference type="EMBL" id="VVC92416.1"/>
    </source>
</evidence>
<proteinExistence type="predicted"/>
<organism evidence="1 2">
    <name type="scientific">Leptidea sinapis</name>
    <dbReference type="NCBI Taxonomy" id="189913"/>
    <lineage>
        <taxon>Eukaryota</taxon>
        <taxon>Metazoa</taxon>
        <taxon>Ecdysozoa</taxon>
        <taxon>Arthropoda</taxon>
        <taxon>Hexapoda</taxon>
        <taxon>Insecta</taxon>
        <taxon>Pterygota</taxon>
        <taxon>Neoptera</taxon>
        <taxon>Endopterygota</taxon>
        <taxon>Lepidoptera</taxon>
        <taxon>Glossata</taxon>
        <taxon>Ditrysia</taxon>
        <taxon>Papilionoidea</taxon>
        <taxon>Pieridae</taxon>
        <taxon>Dismorphiinae</taxon>
        <taxon>Leptidea</taxon>
    </lineage>
</organism>
<dbReference type="AlphaFoldDB" id="A0A5E4Q585"/>
<gene>
    <name evidence="1" type="ORF">LSINAPIS_LOCUS4874</name>
</gene>
<name>A0A5E4Q585_9NEOP</name>
<dbReference type="Proteomes" id="UP000324832">
    <property type="component" value="Unassembled WGS sequence"/>
</dbReference>
<accession>A0A5E4Q585</accession>
<keyword evidence="2" id="KW-1185">Reference proteome</keyword>
<evidence type="ECO:0000313" key="2">
    <source>
        <dbReference type="Proteomes" id="UP000324832"/>
    </source>
</evidence>
<reference evidence="1 2" key="1">
    <citation type="submission" date="2017-07" db="EMBL/GenBank/DDBJ databases">
        <authorList>
            <person name="Talla V."/>
            <person name="Backstrom N."/>
        </authorList>
    </citation>
    <scope>NUCLEOTIDE SEQUENCE [LARGE SCALE GENOMIC DNA]</scope>
</reference>